<feature type="transmembrane region" description="Helical" evidence="16">
    <location>
        <begin position="430"/>
        <end position="447"/>
    </location>
</feature>
<protein>
    <recommendedName>
        <fullName evidence="6">Ceramide glucosyltransferase</fullName>
        <ecNumber evidence="5">2.4.1.80</ecNumber>
    </recommendedName>
    <alternativeName>
        <fullName evidence="13">Glucosylceramide synthase</fullName>
    </alternativeName>
    <alternativeName>
        <fullName evidence="14">UDP-glucose ceramide glucosyltransferase</fullName>
    </alternativeName>
    <alternativeName>
        <fullName evidence="12">UDP-glucose:N-acylsphingosine D-glucosyltransferase</fullName>
    </alternativeName>
</protein>
<evidence type="ECO:0000256" key="14">
    <source>
        <dbReference type="ARBA" id="ARBA00032575"/>
    </source>
</evidence>
<feature type="region of interest" description="Disordered" evidence="15">
    <location>
        <begin position="1"/>
        <end position="21"/>
    </location>
</feature>
<dbReference type="PANTHER" id="PTHR12726">
    <property type="entry name" value="CERAMIDE GLUCOSYLTRANSFERASE"/>
    <property type="match status" value="1"/>
</dbReference>
<accession>C4JLX5</accession>
<comment type="similarity">
    <text evidence="4">Belongs to the glycosyltransferase 2 family.</text>
</comment>
<keyword evidence="11 16" id="KW-0472">Membrane</keyword>
<evidence type="ECO:0000256" key="11">
    <source>
        <dbReference type="ARBA" id="ARBA00023136"/>
    </source>
</evidence>
<keyword evidence="9 16" id="KW-0812">Transmembrane</keyword>
<keyword evidence="8" id="KW-0808">Transferase</keyword>
<dbReference type="GO" id="GO:0016020">
    <property type="term" value="C:membrane"/>
    <property type="evidence" value="ECO:0007669"/>
    <property type="project" value="UniProtKB-SubCell"/>
</dbReference>
<dbReference type="InParanoid" id="C4JLX5"/>
<dbReference type="HOGENOM" id="CLU_030898_1_0_1"/>
<proteinExistence type="inferred from homology"/>
<dbReference type="InterPro" id="IPR029044">
    <property type="entry name" value="Nucleotide-diphossugar_trans"/>
</dbReference>
<dbReference type="OMA" id="IVWIIDC"/>
<reference evidence="18" key="1">
    <citation type="journal article" date="2009" name="Genome Res.">
        <title>Comparative genomic analyses of the human fungal pathogens Coccidioides and their relatives.</title>
        <authorList>
            <person name="Sharpton T.J."/>
            <person name="Stajich J.E."/>
            <person name="Rounsley S.D."/>
            <person name="Gardner M.J."/>
            <person name="Wortman J.R."/>
            <person name="Jordar V.S."/>
            <person name="Maiti R."/>
            <person name="Kodira C.D."/>
            <person name="Neafsey D.E."/>
            <person name="Zeng Q."/>
            <person name="Hung C.-Y."/>
            <person name="McMahan C."/>
            <person name="Muszewska A."/>
            <person name="Grynberg M."/>
            <person name="Mandel M.A."/>
            <person name="Kellner E.M."/>
            <person name="Barker B.M."/>
            <person name="Galgiani J.N."/>
            <person name="Orbach M.J."/>
            <person name="Kirkland T.N."/>
            <person name="Cole G.T."/>
            <person name="Henn M.R."/>
            <person name="Birren B.W."/>
            <person name="Taylor J.W."/>
        </authorList>
    </citation>
    <scope>NUCLEOTIDE SEQUENCE [LARGE SCALE GENOMIC DNA]</scope>
    <source>
        <strain evidence="18">UAMH 1704</strain>
    </source>
</reference>
<evidence type="ECO:0000313" key="17">
    <source>
        <dbReference type="EMBL" id="EEP78987.1"/>
    </source>
</evidence>
<evidence type="ECO:0000256" key="8">
    <source>
        <dbReference type="ARBA" id="ARBA00022679"/>
    </source>
</evidence>
<comment type="pathway">
    <text evidence="2">Lipid metabolism; sphingolipid metabolism.</text>
</comment>
<sequence>MSNLAQHPRENSQQTQFGPHAKSQPMLAESAPFEASKTAQPCGRQPQTWALVAGCVAIVWYLVVTLVCWIGYFQLQRYYSKAPQKALSTTVLSPSKLPHVTIIRPVKGLEPFLYDCLAASLRQDYPCDKLTVYFCVSSTQDPAYPVLKKLLQDFPHADARVFIESACNDNELGPNPKIKNMSQAYREAKGDIVWIVDCNVWLSKGVCGRMVDRLCGFDQKDPKSKGFKFVHNLPIVVDVPDYAKREDASLSATNYGTLDNDSKGQHSDCSNISSVLSHGGGRLEELFLSSAHAKMYSAHQHRPHCSLYHWQVPRRRPGIDYFSDNICEDHLIGDRLWKGKVFEEAEHNEQWGKHSLLFGDLAIQPMSGMSVGSYIDRRVRWLRVRKYTVLLATLVEPGTESFLCSAYLAFGLTTAAPVFFPEYCSYLATWSSFVYIWTLSILLWMLIDWTVYLKLHSGATVEVDEYTPPFARPIPKPSLTRRPFAAWLCAWIGREALALPIWIWSFYGGATVVWRDKAFKVSMDMVAHEIGQLSPDGKIRASSQATSRQGREGYSDRGSNVRRRTPNGSFINTGLVTAHAMESQKGKL</sequence>
<dbReference type="Pfam" id="PF13506">
    <property type="entry name" value="Glyco_transf_21"/>
    <property type="match status" value="1"/>
</dbReference>
<dbReference type="GO" id="GO:0008120">
    <property type="term" value="F:ceramide glucosyltransferase activity"/>
    <property type="evidence" value="ECO:0007669"/>
    <property type="project" value="UniProtKB-EC"/>
</dbReference>
<evidence type="ECO:0000256" key="1">
    <source>
        <dbReference type="ARBA" id="ARBA00004141"/>
    </source>
</evidence>
<feature type="compositionally biased region" description="Polar residues" evidence="15">
    <location>
        <begin position="1"/>
        <end position="17"/>
    </location>
</feature>
<dbReference type="EMBL" id="CH476616">
    <property type="protein sequence ID" value="EEP78987.1"/>
    <property type="molecule type" value="Genomic_DNA"/>
</dbReference>
<keyword evidence="10 16" id="KW-1133">Transmembrane helix</keyword>
<evidence type="ECO:0000256" key="4">
    <source>
        <dbReference type="ARBA" id="ARBA00006739"/>
    </source>
</evidence>
<evidence type="ECO:0000256" key="5">
    <source>
        <dbReference type="ARBA" id="ARBA00012699"/>
    </source>
</evidence>
<comment type="pathway">
    <text evidence="3">Sphingolipid metabolism.</text>
</comment>
<dbReference type="UniPathway" id="UPA00222"/>
<dbReference type="Proteomes" id="UP000002058">
    <property type="component" value="Unassembled WGS sequence"/>
</dbReference>
<dbReference type="SUPFAM" id="SSF53448">
    <property type="entry name" value="Nucleotide-diphospho-sugar transferases"/>
    <property type="match status" value="1"/>
</dbReference>
<dbReference type="Gene3D" id="3.90.550.10">
    <property type="entry name" value="Spore Coat Polysaccharide Biosynthesis Protein SpsA, Chain A"/>
    <property type="match status" value="1"/>
</dbReference>
<dbReference type="AlphaFoldDB" id="C4JLX5"/>
<evidence type="ECO:0000256" key="13">
    <source>
        <dbReference type="ARBA" id="ARBA00031543"/>
    </source>
</evidence>
<evidence type="ECO:0000256" key="3">
    <source>
        <dbReference type="ARBA" id="ARBA00004991"/>
    </source>
</evidence>
<dbReference type="eggNOG" id="KOG2547">
    <property type="taxonomic scope" value="Eukaryota"/>
</dbReference>
<keyword evidence="7" id="KW-0328">Glycosyltransferase</keyword>
<organism evidence="17 18">
    <name type="scientific">Uncinocarpus reesii (strain UAMH 1704)</name>
    <dbReference type="NCBI Taxonomy" id="336963"/>
    <lineage>
        <taxon>Eukaryota</taxon>
        <taxon>Fungi</taxon>
        <taxon>Dikarya</taxon>
        <taxon>Ascomycota</taxon>
        <taxon>Pezizomycotina</taxon>
        <taxon>Eurotiomycetes</taxon>
        <taxon>Eurotiomycetidae</taxon>
        <taxon>Onygenales</taxon>
        <taxon>Onygenaceae</taxon>
        <taxon>Uncinocarpus</taxon>
    </lineage>
</organism>
<evidence type="ECO:0000256" key="6">
    <source>
        <dbReference type="ARBA" id="ARBA00019988"/>
    </source>
</evidence>
<comment type="subcellular location">
    <subcellularLocation>
        <location evidence="1">Membrane</location>
        <topology evidence="1">Multi-pass membrane protein</topology>
    </subcellularLocation>
</comment>
<evidence type="ECO:0000256" key="7">
    <source>
        <dbReference type="ARBA" id="ARBA00022676"/>
    </source>
</evidence>
<name>C4JLX5_UNCRE</name>
<dbReference type="GO" id="GO:0006679">
    <property type="term" value="P:glucosylceramide biosynthetic process"/>
    <property type="evidence" value="ECO:0007669"/>
    <property type="project" value="TreeGrafter"/>
</dbReference>
<dbReference type="RefSeq" id="XP_002544316.1">
    <property type="nucleotide sequence ID" value="XM_002544270.1"/>
</dbReference>
<dbReference type="EC" id="2.4.1.80" evidence="5"/>
<evidence type="ECO:0000256" key="10">
    <source>
        <dbReference type="ARBA" id="ARBA00022989"/>
    </source>
</evidence>
<evidence type="ECO:0000256" key="15">
    <source>
        <dbReference type="SAM" id="MobiDB-lite"/>
    </source>
</evidence>
<dbReference type="PANTHER" id="PTHR12726:SF0">
    <property type="entry name" value="CERAMIDE GLUCOSYLTRANSFERASE"/>
    <property type="match status" value="1"/>
</dbReference>
<evidence type="ECO:0000256" key="12">
    <source>
        <dbReference type="ARBA" id="ARBA00031017"/>
    </source>
</evidence>
<dbReference type="STRING" id="336963.C4JLX5"/>
<feature type="transmembrane region" description="Helical" evidence="16">
    <location>
        <begin position="387"/>
        <end position="410"/>
    </location>
</feature>
<dbReference type="VEuPathDB" id="FungiDB:UREG_03833"/>
<evidence type="ECO:0000313" key="18">
    <source>
        <dbReference type="Proteomes" id="UP000002058"/>
    </source>
</evidence>
<feature type="region of interest" description="Disordered" evidence="15">
    <location>
        <begin position="537"/>
        <end position="566"/>
    </location>
</feature>
<evidence type="ECO:0000256" key="9">
    <source>
        <dbReference type="ARBA" id="ARBA00022692"/>
    </source>
</evidence>
<evidence type="ECO:0000256" key="2">
    <source>
        <dbReference type="ARBA" id="ARBA00004760"/>
    </source>
</evidence>
<keyword evidence="18" id="KW-1185">Reference proteome</keyword>
<dbReference type="OrthoDB" id="1483400at2759"/>
<gene>
    <name evidence="17" type="ORF">UREG_03833</name>
</gene>
<evidence type="ECO:0000256" key="16">
    <source>
        <dbReference type="SAM" id="Phobius"/>
    </source>
</evidence>
<feature type="transmembrane region" description="Helical" evidence="16">
    <location>
        <begin position="49"/>
        <end position="72"/>
    </location>
</feature>
<dbReference type="KEGG" id="ure:UREG_03833"/>
<dbReference type="InterPro" id="IPR025993">
    <property type="entry name" value="Ceramide_glucosylTrfase"/>
</dbReference>
<dbReference type="GeneID" id="8441430"/>